<dbReference type="AlphaFoldDB" id="A0A2S7KMT0"/>
<accession>A0A2S7KMT0</accession>
<name>A0A2S7KMT0_9FLAO</name>
<evidence type="ECO:0000313" key="2">
    <source>
        <dbReference type="Proteomes" id="UP000239800"/>
    </source>
</evidence>
<organism evidence="1 2">
    <name type="scientific">Aureitalea marina</name>
    <dbReference type="NCBI Taxonomy" id="930804"/>
    <lineage>
        <taxon>Bacteria</taxon>
        <taxon>Pseudomonadati</taxon>
        <taxon>Bacteroidota</taxon>
        <taxon>Flavobacteriia</taxon>
        <taxon>Flavobacteriales</taxon>
        <taxon>Flavobacteriaceae</taxon>
        <taxon>Aureitalea</taxon>
    </lineage>
</organism>
<dbReference type="Gene3D" id="3.40.50.300">
    <property type="entry name" value="P-loop containing nucleotide triphosphate hydrolases"/>
    <property type="match status" value="1"/>
</dbReference>
<evidence type="ECO:0008006" key="3">
    <source>
        <dbReference type="Google" id="ProtNLM"/>
    </source>
</evidence>
<comment type="caution">
    <text evidence="1">The sequence shown here is derived from an EMBL/GenBank/DDBJ whole genome shotgun (WGS) entry which is preliminary data.</text>
</comment>
<reference evidence="1 2" key="1">
    <citation type="submission" date="2016-11" db="EMBL/GenBank/DDBJ databases">
        <title>Trade-off between light-utilization and light-protection in marine flavobacteria.</title>
        <authorList>
            <person name="Kumagai Y."/>
        </authorList>
    </citation>
    <scope>NUCLEOTIDE SEQUENCE [LARGE SCALE GENOMIC DNA]</scope>
    <source>
        <strain evidence="1 2">NBRC 107741</strain>
    </source>
</reference>
<dbReference type="EMBL" id="MQUB01000001">
    <property type="protein sequence ID" value="PQB03873.1"/>
    <property type="molecule type" value="Genomic_DNA"/>
</dbReference>
<protein>
    <recommendedName>
        <fullName evidence="3">Sulfotransferase family protein</fullName>
    </recommendedName>
</protein>
<gene>
    <name evidence="1" type="ORF">BST85_02350</name>
</gene>
<proteinExistence type="predicted"/>
<dbReference type="Proteomes" id="UP000239800">
    <property type="component" value="Unassembled WGS sequence"/>
</dbReference>
<sequence length="245" mass="28661">MHRSGTSLTASWLQNCGLQIDDGNLMGKGIGNVNGHFEDEDFVHFHEQLICLNDTKSKGWIVFERVPINESDFQSKALKLIKNRSRKFQLWGWKDPRTTIFLPEWNSCHDGIFFLLIWRDPCQVVSSLIRRANRSKNVVNRISLIRALQIWKFYNKCILNFYKSNYENCVLVDFSTLPILNRDLLNLINSEVTSSQKLNYFDFNKLYDSSLTKTKTNSMLIHILVRIFGLRSIQKDLVKMSYKGR</sequence>
<keyword evidence="2" id="KW-1185">Reference proteome</keyword>
<dbReference type="SUPFAM" id="SSF52540">
    <property type="entry name" value="P-loop containing nucleoside triphosphate hydrolases"/>
    <property type="match status" value="1"/>
</dbReference>
<evidence type="ECO:0000313" key="1">
    <source>
        <dbReference type="EMBL" id="PQB03873.1"/>
    </source>
</evidence>
<dbReference type="InterPro" id="IPR027417">
    <property type="entry name" value="P-loop_NTPase"/>
</dbReference>